<feature type="domain" description="3-keto-alpha-glucoside-1,2-lyase/3-keto-2-hydroxy-glucal hydratase" evidence="2">
    <location>
        <begin position="315"/>
        <end position="482"/>
    </location>
</feature>
<protein>
    <recommendedName>
        <fullName evidence="4">Secreted glycosyl hydrolase</fullName>
    </recommendedName>
</protein>
<evidence type="ECO:0000259" key="2">
    <source>
        <dbReference type="Pfam" id="PF06439"/>
    </source>
</evidence>
<dbReference type="InterPro" id="IPR013022">
    <property type="entry name" value="Xyl_isomerase-like_TIM-brl"/>
</dbReference>
<dbReference type="InterPro" id="IPR010496">
    <property type="entry name" value="AL/BT2_dom"/>
</dbReference>
<proteinExistence type="predicted"/>
<dbReference type="SUPFAM" id="SSF51658">
    <property type="entry name" value="Xylose isomerase-like"/>
    <property type="match status" value="1"/>
</dbReference>
<accession>A0A3B1C4D8</accession>
<dbReference type="AlphaFoldDB" id="A0A3B1C4D8"/>
<dbReference type="PANTHER" id="PTHR12110:SF41">
    <property type="entry name" value="INOSOSE DEHYDRATASE"/>
    <property type="match status" value="1"/>
</dbReference>
<dbReference type="InterPro" id="IPR050312">
    <property type="entry name" value="IolE/XylAMocC-like"/>
</dbReference>
<dbReference type="GO" id="GO:0016787">
    <property type="term" value="F:hydrolase activity"/>
    <property type="evidence" value="ECO:0007669"/>
    <property type="project" value="InterPro"/>
</dbReference>
<dbReference type="EMBL" id="UOGD01000199">
    <property type="protein sequence ID" value="VAX21591.1"/>
    <property type="molecule type" value="Genomic_DNA"/>
</dbReference>
<dbReference type="Pfam" id="PF06439">
    <property type="entry name" value="3keto-disac_hyd"/>
    <property type="match status" value="1"/>
</dbReference>
<dbReference type="Pfam" id="PF01261">
    <property type="entry name" value="AP_endonuc_2"/>
    <property type="match status" value="1"/>
</dbReference>
<evidence type="ECO:0008006" key="4">
    <source>
        <dbReference type="Google" id="ProtNLM"/>
    </source>
</evidence>
<name>A0A3B1C4D8_9ZZZZ</name>
<dbReference type="PANTHER" id="PTHR12110">
    <property type="entry name" value="HYDROXYPYRUVATE ISOMERASE"/>
    <property type="match status" value="1"/>
</dbReference>
<dbReference type="SUPFAM" id="SSF49899">
    <property type="entry name" value="Concanavalin A-like lectins/glucanases"/>
    <property type="match status" value="1"/>
</dbReference>
<organism evidence="3">
    <name type="scientific">hydrothermal vent metagenome</name>
    <dbReference type="NCBI Taxonomy" id="652676"/>
    <lineage>
        <taxon>unclassified sequences</taxon>
        <taxon>metagenomes</taxon>
        <taxon>ecological metagenomes</taxon>
    </lineage>
</organism>
<evidence type="ECO:0000313" key="3">
    <source>
        <dbReference type="EMBL" id="VAX21591.1"/>
    </source>
</evidence>
<dbReference type="Gene3D" id="2.60.120.560">
    <property type="entry name" value="Exo-inulinase, domain 1"/>
    <property type="match status" value="1"/>
</dbReference>
<dbReference type="InterPro" id="IPR013320">
    <property type="entry name" value="ConA-like_dom_sf"/>
</dbReference>
<dbReference type="Gene3D" id="3.20.20.150">
    <property type="entry name" value="Divalent-metal-dependent TIM barrel enzymes"/>
    <property type="match status" value="1"/>
</dbReference>
<reference evidence="3" key="1">
    <citation type="submission" date="2018-06" db="EMBL/GenBank/DDBJ databases">
        <authorList>
            <person name="Zhirakovskaya E."/>
        </authorList>
    </citation>
    <scope>NUCLEOTIDE SEQUENCE</scope>
</reference>
<evidence type="ECO:0000259" key="1">
    <source>
        <dbReference type="Pfam" id="PF01261"/>
    </source>
</evidence>
<gene>
    <name evidence="3" type="ORF">MNBD_IGNAVI01-27</name>
</gene>
<feature type="domain" description="Xylose isomerase-like TIM barrel" evidence="1">
    <location>
        <begin position="67"/>
        <end position="292"/>
    </location>
</feature>
<sequence>MKKTSFLLVVLLSLLIVVPTTFAQKKKLADVKEEVAATDYNDVRIKEIPVAMQCWTFRGLTFYETLNKVEKLGIKYLEAFPGQKIDKKSDRKMGPGLSNADMKEIKAKLNKHGITLRAFGVTNFENNEEAARKTFEFAKKMGIKVLDLEPKYDDYSIIEKMVKEYNIAVGIHNHPKNSKYWNPETVMKNIEGLDKRIGYCADTGHWLRSGINPVEALRYGKGRIINVHLKDLDQFGVKEAQDVPYGYGKANIHDIMAELTLQNYRGTVSVEFERKDEQPDPSKSIAKGLKYLDGITYYKGYQELIGWGGRDYSKHGWNQYGPGYFVLDKENGIVSSRGGMGLFWYSAKKFGDFTLDLEYKCETPSTNSGVFLRIPDFVTSNDYIGHSFEIQIDDQADPVHRTGAVYDANPAITNASKPAGQWNHYVITFKGNNIKVKLNGKLVNDWDAKPAGKIKDFAKKGYIGLQNHDDNSKVYFRNVFVKEL</sequence>
<dbReference type="InterPro" id="IPR036237">
    <property type="entry name" value="Xyl_isomerase-like_sf"/>
</dbReference>